<dbReference type="Pfam" id="PF23291">
    <property type="entry name" value="KOW4_SPT5"/>
    <property type="match status" value="1"/>
</dbReference>
<evidence type="ECO:0000256" key="1">
    <source>
        <dbReference type="ARBA" id="ARBA00004123"/>
    </source>
</evidence>
<dbReference type="GO" id="GO:0003729">
    <property type="term" value="F:mRNA binding"/>
    <property type="evidence" value="ECO:0007669"/>
    <property type="project" value="TreeGrafter"/>
</dbReference>
<dbReference type="InterPro" id="IPR041978">
    <property type="entry name" value="KOW_Spt5_5"/>
</dbReference>
<dbReference type="Pfam" id="PF12815">
    <property type="entry name" value="CTD"/>
    <property type="match status" value="1"/>
</dbReference>
<feature type="compositionally biased region" description="Basic and acidic residues" evidence="3">
    <location>
        <begin position="463"/>
        <end position="474"/>
    </location>
</feature>
<evidence type="ECO:0000256" key="2">
    <source>
        <dbReference type="ARBA" id="ARBA00023242"/>
    </source>
</evidence>
<feature type="domain" description="KOW" evidence="4">
    <location>
        <begin position="175"/>
        <end position="202"/>
    </location>
</feature>
<dbReference type="InterPro" id="IPR014722">
    <property type="entry name" value="Rib_uL2_dom2"/>
</dbReference>
<protein>
    <submittedName>
        <fullName evidence="6">Transcription elongation factor SPT5</fullName>
    </submittedName>
</protein>
<feature type="compositionally biased region" description="Low complexity" evidence="3">
    <location>
        <begin position="424"/>
        <end position="440"/>
    </location>
</feature>
<feature type="region of interest" description="Disordered" evidence="3">
    <location>
        <begin position="364"/>
        <end position="474"/>
    </location>
</feature>
<evidence type="ECO:0000259" key="4">
    <source>
        <dbReference type="SMART" id="SM00739"/>
    </source>
</evidence>
<reference evidence="7" key="1">
    <citation type="journal article" date="2010" name="Genome Res.">
        <title>Population genomic sequencing of Coccidioides fungi reveals recent hybridization and transposon control.</title>
        <authorList>
            <person name="Neafsey D.E."/>
            <person name="Barker B.M."/>
            <person name="Sharpton T.J."/>
            <person name="Stajich J.E."/>
            <person name="Park D.J."/>
            <person name="Whiston E."/>
            <person name="Hung C.-Y."/>
            <person name="McMahan C."/>
            <person name="White J."/>
            <person name="Sykes S."/>
            <person name="Heiman D."/>
            <person name="Young S."/>
            <person name="Zeng Q."/>
            <person name="Abouelleil A."/>
            <person name="Aftuck L."/>
            <person name="Bessette D."/>
            <person name="Brown A."/>
            <person name="FitzGerald M."/>
            <person name="Lui A."/>
            <person name="Macdonald J.P."/>
            <person name="Priest M."/>
            <person name="Orbach M.J."/>
            <person name="Galgiani J.N."/>
            <person name="Kirkland T.N."/>
            <person name="Cole G.T."/>
            <person name="Birren B.W."/>
            <person name="Henn M.R."/>
            <person name="Taylor J.W."/>
            <person name="Rounsley S.D."/>
        </authorList>
    </citation>
    <scope>NUCLEOTIDE SEQUENCE [LARGE SCALE GENOMIC DNA]</scope>
    <source>
        <strain evidence="7">H538.4</strain>
    </source>
</reference>
<dbReference type="InterPro" id="IPR057936">
    <property type="entry name" value="KOWx_Spt5"/>
</dbReference>
<sequence>MQEITVFSKDLREAKMLASMKTRQYDVHDLVQLDQTPLCIIKLDRESMKVIDQHGSVRNLLPSRVLGKIEHRRNAVTTDRNGAEIKYGDTVREVAGEQRLGVILHVHRAFLFLQSKVVGDNAGIIVSRASNVVTVATSGGSLAPRGPDLSKMNPALQRNGMNGSGMPPPRTVGRDRTVGKTVTIRKGPYKGLLGIVKDTTDDIARVELHSVSKVVPVEKENLTIKDPITGQPIDLRQFGRGAGRGGPRTPQGTSAAPPRAQSAWQGGRTPIAANDSSRTPAWRASSSRTPAWNAAASGARTPAWKTDGSRTVNAYDAGYKSTLGSRTPAWAAGSKTPHHASSGFGGSSSSSGFDAFLAGARTPAHTGALGGSRTPAWGHSSGSSGKAFDAPTPGGDYAAPSPAAFGTAPTPGATGPTPRPWNDAAPTPGATSAPTPGASGYPSTSTSAGGMGLPATPGALDDGGPRYEEGTPSP</sequence>
<proteinExistence type="predicted"/>
<evidence type="ECO:0000313" key="6">
    <source>
        <dbReference type="EMBL" id="KMU86762.1"/>
    </source>
</evidence>
<dbReference type="GO" id="GO:0003746">
    <property type="term" value="F:translation elongation factor activity"/>
    <property type="evidence" value="ECO:0007669"/>
    <property type="project" value="UniProtKB-KW"/>
</dbReference>
<feature type="domain" description="KOW" evidence="4">
    <location>
        <begin position="84"/>
        <end position="109"/>
    </location>
</feature>
<comment type="subcellular location">
    <subcellularLocation>
        <location evidence="1">Nucleus</location>
    </subcellularLocation>
</comment>
<dbReference type="Pfam" id="PF23290">
    <property type="entry name" value="KOW5_SPT5"/>
    <property type="match status" value="1"/>
</dbReference>
<dbReference type="SMART" id="SM00739">
    <property type="entry name" value="KOW"/>
    <property type="match status" value="2"/>
</dbReference>
<dbReference type="InterPro" id="IPR024945">
    <property type="entry name" value="Spt5_C_dom"/>
</dbReference>
<dbReference type="SMART" id="SM01104">
    <property type="entry name" value="CTD"/>
    <property type="match status" value="1"/>
</dbReference>
<organism evidence="6 7">
    <name type="scientific">Coccidioides immitis H538.4</name>
    <dbReference type="NCBI Taxonomy" id="396776"/>
    <lineage>
        <taxon>Eukaryota</taxon>
        <taxon>Fungi</taxon>
        <taxon>Dikarya</taxon>
        <taxon>Ascomycota</taxon>
        <taxon>Pezizomycotina</taxon>
        <taxon>Eurotiomycetes</taxon>
        <taxon>Eurotiomycetidae</taxon>
        <taxon>Onygenales</taxon>
        <taxon>Onygenaceae</taxon>
        <taxon>Coccidioides</taxon>
    </lineage>
</organism>
<accession>A0A0J8RPM3</accession>
<dbReference type="Pfam" id="PF23037">
    <property type="entry name" value="KOWx_SPT5"/>
    <property type="match status" value="1"/>
</dbReference>
<dbReference type="GO" id="GO:0006368">
    <property type="term" value="P:transcription elongation by RNA polymerase II"/>
    <property type="evidence" value="ECO:0007669"/>
    <property type="project" value="TreeGrafter"/>
</dbReference>
<dbReference type="InterPro" id="IPR039659">
    <property type="entry name" value="SPT5"/>
</dbReference>
<dbReference type="GO" id="GO:0006357">
    <property type="term" value="P:regulation of transcription by RNA polymerase II"/>
    <property type="evidence" value="ECO:0007669"/>
    <property type="project" value="InterPro"/>
</dbReference>
<evidence type="ECO:0000313" key="7">
    <source>
        <dbReference type="Proteomes" id="UP000054563"/>
    </source>
</evidence>
<dbReference type="Gene3D" id="2.30.30.30">
    <property type="match status" value="1"/>
</dbReference>
<dbReference type="GO" id="GO:0032044">
    <property type="term" value="C:DSIF complex"/>
    <property type="evidence" value="ECO:0007669"/>
    <property type="project" value="TreeGrafter"/>
</dbReference>
<name>A0A0J8RPM3_COCIT</name>
<gene>
    <name evidence="6" type="ORF">CIHG_04551</name>
</gene>
<feature type="region of interest" description="Disordered" evidence="3">
    <location>
        <begin position="329"/>
        <end position="349"/>
    </location>
</feature>
<dbReference type="CDD" id="cd06085">
    <property type="entry name" value="KOW_Spt5_5"/>
    <property type="match status" value="1"/>
</dbReference>
<dbReference type="PANTHER" id="PTHR11125">
    <property type="entry name" value="SUPPRESSOR OF TY 5"/>
    <property type="match status" value="1"/>
</dbReference>
<dbReference type="PANTHER" id="PTHR11125:SF7">
    <property type="entry name" value="TRANSCRIPTION ELONGATION FACTOR SPT5"/>
    <property type="match status" value="1"/>
</dbReference>
<dbReference type="InterPro" id="IPR041977">
    <property type="entry name" value="KOW_Spt5_4"/>
</dbReference>
<dbReference type="GO" id="GO:0032784">
    <property type="term" value="P:regulation of DNA-templated transcription elongation"/>
    <property type="evidence" value="ECO:0007669"/>
    <property type="project" value="InterPro"/>
</dbReference>
<dbReference type="Proteomes" id="UP000054563">
    <property type="component" value="Unassembled WGS sequence"/>
</dbReference>
<dbReference type="AlphaFoldDB" id="A0A0J8RPM3"/>
<keyword evidence="6" id="KW-0648">Protein biosynthesis</keyword>
<evidence type="ECO:0000259" key="5">
    <source>
        <dbReference type="SMART" id="SM01104"/>
    </source>
</evidence>
<dbReference type="STRING" id="396776.A0A0J8RPM3"/>
<keyword evidence="2" id="KW-0539">Nucleus</keyword>
<feature type="compositionally biased region" description="Low complexity" evidence="3">
    <location>
        <begin position="398"/>
        <end position="416"/>
    </location>
</feature>
<dbReference type="EMBL" id="DS016994">
    <property type="protein sequence ID" value="KMU86762.1"/>
    <property type="molecule type" value="Genomic_DNA"/>
</dbReference>
<dbReference type="CDD" id="cd06084">
    <property type="entry name" value="KOW_Spt5_4"/>
    <property type="match status" value="1"/>
</dbReference>
<dbReference type="InterPro" id="IPR005824">
    <property type="entry name" value="KOW"/>
</dbReference>
<feature type="region of interest" description="Disordered" evidence="3">
    <location>
        <begin position="231"/>
        <end position="309"/>
    </location>
</feature>
<feature type="compositionally biased region" description="Polar residues" evidence="3">
    <location>
        <begin position="274"/>
        <end position="290"/>
    </location>
</feature>
<dbReference type="OrthoDB" id="28901at2759"/>
<keyword evidence="6" id="KW-0251">Elongation factor</keyword>
<evidence type="ECO:0000256" key="3">
    <source>
        <dbReference type="SAM" id="MobiDB-lite"/>
    </source>
</evidence>
<dbReference type="VEuPathDB" id="FungiDB:CIHG_04551"/>
<feature type="domain" description="Spt5 C-terminal" evidence="5">
    <location>
        <begin position="286"/>
        <end position="436"/>
    </location>
</feature>